<proteinExistence type="predicted"/>
<protein>
    <submittedName>
        <fullName evidence="4">Lipase</fullName>
    </submittedName>
</protein>
<evidence type="ECO:0000259" key="3">
    <source>
        <dbReference type="Pfam" id="PF21181"/>
    </source>
</evidence>
<accession>A0A5C8URI3</accession>
<name>A0A5C8URI3_9MICO</name>
<comment type="caution">
    <text evidence="4">The sequence shown here is derived from an EMBL/GenBank/DDBJ whole genome shotgun (WGS) entry which is preliminary data.</text>
</comment>
<dbReference type="InterPro" id="IPR036514">
    <property type="entry name" value="SGNH_hydro_sf"/>
</dbReference>
<dbReference type="InterPro" id="IPR013830">
    <property type="entry name" value="SGNH_hydro"/>
</dbReference>
<evidence type="ECO:0000313" key="5">
    <source>
        <dbReference type="Proteomes" id="UP000321379"/>
    </source>
</evidence>
<gene>
    <name evidence="4" type="ORF">FVP33_04660</name>
</gene>
<dbReference type="Pfam" id="PF21181">
    <property type="entry name" value="SsfX3_N"/>
    <property type="match status" value="1"/>
</dbReference>
<keyword evidence="5" id="KW-1185">Reference proteome</keyword>
<dbReference type="Gene3D" id="2.60.120.260">
    <property type="entry name" value="Galactose-binding domain-like"/>
    <property type="match status" value="1"/>
</dbReference>
<dbReference type="Pfam" id="PF13472">
    <property type="entry name" value="Lipase_GDSL_2"/>
    <property type="match status" value="1"/>
</dbReference>
<evidence type="ECO:0000259" key="2">
    <source>
        <dbReference type="Pfam" id="PF13472"/>
    </source>
</evidence>
<evidence type="ECO:0000256" key="1">
    <source>
        <dbReference type="SAM" id="MobiDB-lite"/>
    </source>
</evidence>
<feature type="domain" description="SsfX3-like N-terminal" evidence="3">
    <location>
        <begin position="14"/>
        <end position="151"/>
    </location>
</feature>
<dbReference type="Proteomes" id="UP000321379">
    <property type="component" value="Unassembled WGS sequence"/>
</dbReference>
<dbReference type="SUPFAM" id="SSF52266">
    <property type="entry name" value="SGNH hydrolase"/>
    <property type="match status" value="1"/>
</dbReference>
<feature type="domain" description="SGNH hydrolase-type esterase" evidence="2">
    <location>
        <begin position="172"/>
        <end position="357"/>
    </location>
</feature>
<dbReference type="Gene3D" id="3.40.50.1110">
    <property type="entry name" value="SGNH hydrolase"/>
    <property type="match status" value="1"/>
</dbReference>
<evidence type="ECO:0000313" key="4">
    <source>
        <dbReference type="EMBL" id="TXN30902.1"/>
    </source>
</evidence>
<reference evidence="4 5" key="1">
    <citation type="submission" date="2019-08" db="EMBL/GenBank/DDBJ databases">
        <title>Bacterial whole genome sequence for Glaciihabitans sp. CHu50b-6-2.</title>
        <authorList>
            <person name="Jin L."/>
        </authorList>
    </citation>
    <scope>NUCLEOTIDE SEQUENCE [LARGE SCALE GENOMIC DNA]</scope>
    <source>
        <strain evidence="4 5">CHu50b-6-2</strain>
    </source>
</reference>
<dbReference type="InterPro" id="IPR048977">
    <property type="entry name" value="SsfX3-like_N"/>
</dbReference>
<sequence length="376" mass="40366">MSEYVMTLQDLASSVHGALELESVPGGIAPLRLPAWTRAEHADGGIDRMSAQLSGVCIRLLTAAHSIQLEATFTRTASRAHPARPFRLVAETAMVSCSITMDEGDVLVEASDRTAVREHGKRSHVHFALEATESERVVTIWLPHSAACILHEMSADAPLRPAPEKRARWIHYGSSISHGSDLDGPRGPWPQQVARRLDLDLANMGFAGNAMLDPFVARSIAQAPADLISLKIGINVVNGDAMRARTFVPAAHNFLNLVREGHPFTPLAVITALACPIHEVATGPTREASPGKAGATPREIGAGDGSLTLRRTRSLLEQVVAARDDPALHLVDGLTLLGVEDGHLPDNLHPDQFGHDLIAARLTLVARRLLEGHLAI</sequence>
<organism evidence="4 5">
    <name type="scientific">Lacisediminihabitans profunda</name>
    <dbReference type="NCBI Taxonomy" id="2594790"/>
    <lineage>
        <taxon>Bacteria</taxon>
        <taxon>Bacillati</taxon>
        <taxon>Actinomycetota</taxon>
        <taxon>Actinomycetes</taxon>
        <taxon>Micrococcales</taxon>
        <taxon>Microbacteriaceae</taxon>
        <taxon>Lacisediminihabitans</taxon>
    </lineage>
</organism>
<dbReference type="EMBL" id="VRMG01000005">
    <property type="protein sequence ID" value="TXN30902.1"/>
    <property type="molecule type" value="Genomic_DNA"/>
</dbReference>
<dbReference type="AlphaFoldDB" id="A0A5C8URI3"/>
<feature type="region of interest" description="Disordered" evidence="1">
    <location>
        <begin position="284"/>
        <end position="303"/>
    </location>
</feature>